<sequence>MKTYLAVLKQDINIKDLEAELKKKNIKPAAHYKTIGVVKLESEKPVLPKDFRDYFLSIEEDKDNLTI</sequence>
<evidence type="ECO:0000313" key="2">
    <source>
        <dbReference type="Proteomes" id="UP001184853"/>
    </source>
</evidence>
<dbReference type="RefSeq" id="WP_115982595.1">
    <property type="nucleotide sequence ID" value="NZ_JAVDQS010000012.1"/>
</dbReference>
<gene>
    <name evidence="1" type="ORF">J2781_003454</name>
</gene>
<dbReference type="Proteomes" id="UP001184853">
    <property type="component" value="Unassembled WGS sequence"/>
</dbReference>
<accession>A0ABU1LIF2</accession>
<comment type="caution">
    <text evidence="1">The sequence shown here is derived from an EMBL/GenBank/DDBJ whole genome shotgun (WGS) entry which is preliminary data.</text>
</comment>
<protein>
    <submittedName>
        <fullName evidence="1">Uncharacterized protein</fullName>
    </submittedName>
</protein>
<proteinExistence type="predicted"/>
<name>A0ABU1LIF2_9FLAO</name>
<keyword evidence="2" id="KW-1185">Reference proteome</keyword>
<organism evidence="1 2">
    <name type="scientific">Chryseobacterium geocarposphaerae</name>
    <dbReference type="NCBI Taxonomy" id="1416776"/>
    <lineage>
        <taxon>Bacteria</taxon>
        <taxon>Pseudomonadati</taxon>
        <taxon>Bacteroidota</taxon>
        <taxon>Flavobacteriia</taxon>
        <taxon>Flavobacteriales</taxon>
        <taxon>Weeksellaceae</taxon>
        <taxon>Chryseobacterium group</taxon>
        <taxon>Chryseobacterium</taxon>
    </lineage>
</organism>
<evidence type="ECO:0000313" key="1">
    <source>
        <dbReference type="EMBL" id="MDR6406494.1"/>
    </source>
</evidence>
<dbReference type="EMBL" id="JAVDQS010000012">
    <property type="protein sequence ID" value="MDR6406494.1"/>
    <property type="molecule type" value="Genomic_DNA"/>
</dbReference>
<reference evidence="1 2" key="1">
    <citation type="submission" date="2023-07" db="EMBL/GenBank/DDBJ databases">
        <title>Sorghum-associated microbial communities from plants grown in Nebraska, USA.</title>
        <authorList>
            <person name="Schachtman D."/>
        </authorList>
    </citation>
    <scope>NUCLEOTIDE SEQUENCE [LARGE SCALE GENOMIC DNA]</scope>
    <source>
        <strain evidence="1 2">DS1709</strain>
    </source>
</reference>